<keyword evidence="2" id="KW-0813">Transport</keyword>
<reference evidence="7" key="1">
    <citation type="journal article" date="2022" name="G3 (Bethesda)">
        <title>Unveiling the complete genome sequence of Alicyclobacillus acidoterrestris DSM 3922T, a taint-producing strain.</title>
        <authorList>
            <person name="Leonardo I.C."/>
            <person name="Barreto Crespo M.T."/>
            <person name="Gaspar F.B."/>
        </authorList>
    </citation>
    <scope>NUCLEOTIDE SEQUENCE [LARGE SCALE GENOMIC DNA]</scope>
    <source>
        <strain evidence="7">DSM 3922</strain>
    </source>
</reference>
<dbReference type="KEGG" id="aaco:K1I37_18380"/>
<dbReference type="InterPro" id="IPR020846">
    <property type="entry name" value="MFS_dom"/>
</dbReference>
<dbReference type="GO" id="GO:0022857">
    <property type="term" value="F:transmembrane transporter activity"/>
    <property type="evidence" value="ECO:0007669"/>
    <property type="project" value="InterPro"/>
</dbReference>
<dbReference type="OrthoDB" id="6360at2"/>
<protein>
    <submittedName>
        <fullName evidence="6">MFS transporter</fullName>
    </submittedName>
</protein>
<dbReference type="InterPro" id="IPR011701">
    <property type="entry name" value="MFS"/>
</dbReference>
<dbReference type="SUPFAM" id="SSF103473">
    <property type="entry name" value="MFS general substrate transporter"/>
    <property type="match status" value="1"/>
</dbReference>
<comment type="subcellular location">
    <subcellularLocation>
        <location evidence="1">Cell membrane</location>
        <topology evidence="1">Multi-pass membrane protein</topology>
    </subcellularLocation>
</comment>
<keyword evidence="4" id="KW-1133">Transmembrane helix</keyword>
<dbReference type="Pfam" id="PF07690">
    <property type="entry name" value="MFS_1"/>
    <property type="match status" value="1"/>
</dbReference>
<dbReference type="CDD" id="cd17319">
    <property type="entry name" value="MFS_ExuT_GudP_like"/>
    <property type="match status" value="1"/>
</dbReference>
<keyword evidence="7" id="KW-1185">Reference proteome</keyword>
<evidence type="ECO:0000256" key="5">
    <source>
        <dbReference type="ARBA" id="ARBA00023136"/>
    </source>
</evidence>
<dbReference type="STRING" id="1356854.N007_06150"/>
<evidence type="ECO:0000313" key="7">
    <source>
        <dbReference type="Proteomes" id="UP000829401"/>
    </source>
</evidence>
<dbReference type="PANTHER" id="PTHR11662:SF399">
    <property type="entry name" value="FI19708P1-RELATED"/>
    <property type="match status" value="1"/>
</dbReference>
<sequence>MKPKSTRGRLRWYLMYFIIFPLTFIMSLDRTNMTVSSPIIQKQFHFSLVSMSLILTSFAWTYAFLQVPGGIISERWGSRKALTLADLWWSLWTILTAVGTSVTTFVGIRGLLGIGQAADWSASVNSIKRWFPKQERARANSILLGGLYLGPIIGTPLTVAIVSSLGWRWSFYIYGVAGAIMGILWWVFYRDRPQDHPNISQEEVSHIEAGYDAQVPRDAANWRDWKYFISNYRFWAFGLQYFFVVLTQSFYSTWLPTYLIKARGFSLKSMGFGASLPWVAMFIMVFVTGVWQDRVYERTGSKLLARTPFAVAGFIFSAGFLIVGSQITVTWLMMVCFMLSMGALAMVQVSIWPTCTDLGGNMTGSVTGWTNFWGNFSGALGPIFTAILVSLTSSWGIALLVMGIAALIGAVLWLFVHPERPLEVSVKGGSSESDTASA</sequence>
<dbReference type="InterPro" id="IPR036259">
    <property type="entry name" value="MFS_trans_sf"/>
</dbReference>
<dbReference type="PROSITE" id="PS50850">
    <property type="entry name" value="MFS"/>
    <property type="match status" value="1"/>
</dbReference>
<evidence type="ECO:0000256" key="3">
    <source>
        <dbReference type="ARBA" id="ARBA00022692"/>
    </source>
</evidence>
<dbReference type="AlphaFoldDB" id="T0DD09"/>
<proteinExistence type="predicted"/>
<evidence type="ECO:0000256" key="4">
    <source>
        <dbReference type="ARBA" id="ARBA00022989"/>
    </source>
</evidence>
<dbReference type="Gene3D" id="1.20.1250.20">
    <property type="entry name" value="MFS general substrate transporter like domains"/>
    <property type="match status" value="2"/>
</dbReference>
<name>T0DD09_ALIAG</name>
<dbReference type="PANTHER" id="PTHR11662">
    <property type="entry name" value="SOLUTE CARRIER FAMILY 17"/>
    <property type="match status" value="1"/>
</dbReference>
<keyword evidence="5" id="KW-0472">Membrane</keyword>
<evidence type="ECO:0000256" key="2">
    <source>
        <dbReference type="ARBA" id="ARBA00022448"/>
    </source>
</evidence>
<dbReference type="eggNOG" id="COG2271">
    <property type="taxonomic scope" value="Bacteria"/>
</dbReference>
<evidence type="ECO:0000313" key="6">
    <source>
        <dbReference type="EMBL" id="UNO48604.1"/>
    </source>
</evidence>
<gene>
    <name evidence="6" type="ORF">K1I37_18380</name>
</gene>
<keyword evidence="3" id="KW-0812">Transmembrane</keyword>
<dbReference type="RefSeq" id="WP_021296272.1">
    <property type="nucleotide sequence ID" value="NZ_AURB01000125.1"/>
</dbReference>
<dbReference type="EMBL" id="CP080467">
    <property type="protein sequence ID" value="UNO48604.1"/>
    <property type="molecule type" value="Genomic_DNA"/>
</dbReference>
<organism evidence="6 7">
    <name type="scientific">Alicyclobacillus acidoterrestris (strain ATCC 49025 / DSM 3922 / CIP 106132 / NCIMB 13137 / GD3B)</name>
    <dbReference type="NCBI Taxonomy" id="1356854"/>
    <lineage>
        <taxon>Bacteria</taxon>
        <taxon>Bacillati</taxon>
        <taxon>Bacillota</taxon>
        <taxon>Bacilli</taxon>
        <taxon>Bacillales</taxon>
        <taxon>Alicyclobacillaceae</taxon>
        <taxon>Alicyclobacillus</taxon>
    </lineage>
</organism>
<evidence type="ECO:0000256" key="1">
    <source>
        <dbReference type="ARBA" id="ARBA00004651"/>
    </source>
</evidence>
<accession>A0A9E6ZSX8</accession>
<dbReference type="InterPro" id="IPR050382">
    <property type="entry name" value="MFS_Na/Anion_cotransporter"/>
</dbReference>
<dbReference type="GO" id="GO:0005886">
    <property type="term" value="C:plasma membrane"/>
    <property type="evidence" value="ECO:0007669"/>
    <property type="project" value="UniProtKB-SubCell"/>
</dbReference>
<accession>T0DD09</accession>
<dbReference type="Proteomes" id="UP000829401">
    <property type="component" value="Chromosome"/>
</dbReference>